<name>A0AAD7GDM0_MYCRO</name>
<keyword evidence="1" id="KW-0812">Transmembrane</keyword>
<feature type="transmembrane region" description="Helical" evidence="1">
    <location>
        <begin position="71"/>
        <end position="89"/>
    </location>
</feature>
<organism evidence="2 3">
    <name type="scientific">Mycena rosella</name>
    <name type="common">Pink bonnet</name>
    <name type="synonym">Agaricus rosellus</name>
    <dbReference type="NCBI Taxonomy" id="1033263"/>
    <lineage>
        <taxon>Eukaryota</taxon>
        <taxon>Fungi</taxon>
        <taxon>Dikarya</taxon>
        <taxon>Basidiomycota</taxon>
        <taxon>Agaricomycotina</taxon>
        <taxon>Agaricomycetes</taxon>
        <taxon>Agaricomycetidae</taxon>
        <taxon>Agaricales</taxon>
        <taxon>Marasmiineae</taxon>
        <taxon>Mycenaceae</taxon>
        <taxon>Mycena</taxon>
    </lineage>
</organism>
<dbReference type="Proteomes" id="UP001221757">
    <property type="component" value="Unassembled WGS sequence"/>
</dbReference>
<comment type="caution">
    <text evidence="2">The sequence shown here is derived from an EMBL/GenBank/DDBJ whole genome shotgun (WGS) entry which is preliminary data.</text>
</comment>
<keyword evidence="3" id="KW-1185">Reference proteome</keyword>
<proteinExistence type="predicted"/>
<gene>
    <name evidence="2" type="ORF">B0H17DRAFT_1331664</name>
</gene>
<keyword evidence="1" id="KW-0472">Membrane</keyword>
<reference evidence="2" key="1">
    <citation type="submission" date="2023-03" db="EMBL/GenBank/DDBJ databases">
        <title>Massive genome expansion in bonnet fungi (Mycena s.s.) driven by repeated elements and novel gene families across ecological guilds.</title>
        <authorList>
            <consortium name="Lawrence Berkeley National Laboratory"/>
            <person name="Harder C.B."/>
            <person name="Miyauchi S."/>
            <person name="Viragh M."/>
            <person name="Kuo A."/>
            <person name="Thoen E."/>
            <person name="Andreopoulos B."/>
            <person name="Lu D."/>
            <person name="Skrede I."/>
            <person name="Drula E."/>
            <person name="Henrissat B."/>
            <person name="Morin E."/>
            <person name="Kohler A."/>
            <person name="Barry K."/>
            <person name="LaButti K."/>
            <person name="Morin E."/>
            <person name="Salamov A."/>
            <person name="Lipzen A."/>
            <person name="Mereny Z."/>
            <person name="Hegedus B."/>
            <person name="Baldrian P."/>
            <person name="Stursova M."/>
            <person name="Weitz H."/>
            <person name="Taylor A."/>
            <person name="Grigoriev I.V."/>
            <person name="Nagy L.G."/>
            <person name="Martin F."/>
            <person name="Kauserud H."/>
        </authorList>
    </citation>
    <scope>NUCLEOTIDE SEQUENCE</scope>
    <source>
        <strain evidence="2">CBHHK067</strain>
    </source>
</reference>
<dbReference type="AlphaFoldDB" id="A0AAD7GDM0"/>
<evidence type="ECO:0000256" key="1">
    <source>
        <dbReference type="SAM" id="Phobius"/>
    </source>
</evidence>
<dbReference type="Gene3D" id="2.60.120.200">
    <property type="match status" value="1"/>
</dbReference>
<sequence>MMMIKRRIISPESRLPPSFIVALPPPRLRLRLVLVLVPGRRWARARAALPTGHQPWPAIWMLPAEKTYGGWPLSGVCSSLFVIPSLFFWRSRATRARWRAGYAVAPGYTVLGTRCIALPPLRYIRTRSHPPSFATYLLATSSPTSDHPRSAKSNIMEARGNGLKQCVWLLPSFALRKRQRTSQGVKYLPFGPRLPFCRLARFHDTLAHPLASSKHPALSPPISVLRPPPHPHPSFQSTLPSTLTQTLTAPILLLVFPLSIARIVSSSAH</sequence>
<evidence type="ECO:0000313" key="2">
    <source>
        <dbReference type="EMBL" id="KAJ7689720.1"/>
    </source>
</evidence>
<keyword evidence="1" id="KW-1133">Transmembrane helix</keyword>
<evidence type="ECO:0000313" key="3">
    <source>
        <dbReference type="Proteomes" id="UP001221757"/>
    </source>
</evidence>
<accession>A0AAD7GDM0</accession>
<dbReference type="EMBL" id="JARKIE010000070">
    <property type="protein sequence ID" value="KAJ7689720.1"/>
    <property type="molecule type" value="Genomic_DNA"/>
</dbReference>
<protein>
    <submittedName>
        <fullName evidence="2">Uncharacterized protein</fullName>
    </submittedName>
</protein>